<organism evidence="1 2">
    <name type="scientific">Pseudorhodoferax soli</name>
    <dbReference type="NCBI Taxonomy" id="545864"/>
    <lineage>
        <taxon>Bacteria</taxon>
        <taxon>Pseudomonadati</taxon>
        <taxon>Pseudomonadota</taxon>
        <taxon>Betaproteobacteria</taxon>
        <taxon>Burkholderiales</taxon>
        <taxon>Comamonadaceae</taxon>
    </lineage>
</organism>
<gene>
    <name evidence="1" type="ORF">DES41_112209</name>
</gene>
<dbReference type="Proteomes" id="UP000252884">
    <property type="component" value="Unassembled WGS sequence"/>
</dbReference>
<reference evidence="1 2" key="1">
    <citation type="submission" date="2018-07" db="EMBL/GenBank/DDBJ databases">
        <title>Genomic Encyclopedia of Type Strains, Phase IV (KMG-IV): sequencing the most valuable type-strain genomes for metagenomic binning, comparative biology and taxonomic classification.</title>
        <authorList>
            <person name="Goeker M."/>
        </authorList>
    </citation>
    <scope>NUCLEOTIDE SEQUENCE [LARGE SCALE GENOMIC DNA]</scope>
    <source>
        <strain evidence="1 2">DSM 21634</strain>
    </source>
</reference>
<evidence type="ECO:0000313" key="2">
    <source>
        <dbReference type="Proteomes" id="UP000252884"/>
    </source>
</evidence>
<keyword evidence="2" id="KW-1185">Reference proteome</keyword>
<proteinExistence type="predicted"/>
<dbReference type="EMBL" id="QPJK01000012">
    <property type="protein sequence ID" value="RCW65758.1"/>
    <property type="molecule type" value="Genomic_DNA"/>
</dbReference>
<protein>
    <submittedName>
        <fullName evidence="1">Uncharacterized protein</fullName>
    </submittedName>
</protein>
<name>A0A368XFF6_9BURK</name>
<dbReference type="AlphaFoldDB" id="A0A368XFF6"/>
<sequence>MQIENATLLATCAGRAAGAKEMLAHALVRQVKQALSAEPGVCLGQVKR</sequence>
<accession>A0A368XFF6</accession>
<evidence type="ECO:0000313" key="1">
    <source>
        <dbReference type="EMBL" id="RCW65758.1"/>
    </source>
</evidence>
<comment type="caution">
    <text evidence="1">The sequence shown here is derived from an EMBL/GenBank/DDBJ whole genome shotgun (WGS) entry which is preliminary data.</text>
</comment>
<dbReference type="RefSeq" id="WP_170168358.1">
    <property type="nucleotide sequence ID" value="NZ_QPJK01000012.1"/>
</dbReference>